<dbReference type="InParanoid" id="A0A251SDC7"/>
<dbReference type="AlphaFoldDB" id="A0A251SDC7"/>
<sequence length="57" mass="6883">MQLPDLVLVIGAIILYAYFNKDMVHHISQRWIRWRESDTKRPNNEKLTKTQTVETRQ</sequence>
<accession>A0A251SDC7</accession>
<dbReference type="EMBL" id="CM007904">
    <property type="protein sequence ID" value="OTF96532.1"/>
    <property type="molecule type" value="Genomic_DNA"/>
</dbReference>
<dbReference type="Proteomes" id="UP000215914">
    <property type="component" value="Chromosome 15"/>
</dbReference>
<gene>
    <name evidence="1" type="ORF">HannXRQ_Chr15g0495201</name>
</gene>
<evidence type="ECO:0000313" key="2">
    <source>
        <dbReference type="Proteomes" id="UP000215914"/>
    </source>
</evidence>
<proteinExistence type="predicted"/>
<evidence type="ECO:0000313" key="1">
    <source>
        <dbReference type="EMBL" id="OTF96532.1"/>
    </source>
</evidence>
<reference evidence="2" key="1">
    <citation type="journal article" date="2017" name="Nature">
        <title>The sunflower genome provides insights into oil metabolism, flowering and Asterid evolution.</title>
        <authorList>
            <person name="Badouin H."/>
            <person name="Gouzy J."/>
            <person name="Grassa C.J."/>
            <person name="Murat F."/>
            <person name="Staton S.E."/>
            <person name="Cottret L."/>
            <person name="Lelandais-Briere C."/>
            <person name="Owens G.L."/>
            <person name="Carrere S."/>
            <person name="Mayjonade B."/>
            <person name="Legrand L."/>
            <person name="Gill N."/>
            <person name="Kane N.C."/>
            <person name="Bowers J.E."/>
            <person name="Hubner S."/>
            <person name="Bellec A."/>
            <person name="Berard A."/>
            <person name="Berges H."/>
            <person name="Blanchet N."/>
            <person name="Boniface M.C."/>
            <person name="Brunel D."/>
            <person name="Catrice O."/>
            <person name="Chaidir N."/>
            <person name="Claudel C."/>
            <person name="Donnadieu C."/>
            <person name="Faraut T."/>
            <person name="Fievet G."/>
            <person name="Helmstetter N."/>
            <person name="King M."/>
            <person name="Knapp S.J."/>
            <person name="Lai Z."/>
            <person name="Le Paslier M.C."/>
            <person name="Lippi Y."/>
            <person name="Lorenzon L."/>
            <person name="Mandel J.R."/>
            <person name="Marage G."/>
            <person name="Marchand G."/>
            <person name="Marquand E."/>
            <person name="Bret-Mestries E."/>
            <person name="Morien E."/>
            <person name="Nambeesan S."/>
            <person name="Nguyen T."/>
            <person name="Pegot-Espagnet P."/>
            <person name="Pouilly N."/>
            <person name="Raftis F."/>
            <person name="Sallet E."/>
            <person name="Schiex T."/>
            <person name="Thomas J."/>
            <person name="Vandecasteele C."/>
            <person name="Vares D."/>
            <person name="Vear F."/>
            <person name="Vautrin S."/>
            <person name="Crespi M."/>
            <person name="Mangin B."/>
            <person name="Burke J.M."/>
            <person name="Salse J."/>
            <person name="Munos S."/>
            <person name="Vincourt P."/>
            <person name="Rieseberg L.H."/>
            <person name="Langlade N.B."/>
        </authorList>
    </citation>
    <scope>NUCLEOTIDE SEQUENCE [LARGE SCALE GENOMIC DNA]</scope>
    <source>
        <strain evidence="2">cv. SF193</strain>
    </source>
</reference>
<organism evidence="1 2">
    <name type="scientific">Helianthus annuus</name>
    <name type="common">Common sunflower</name>
    <dbReference type="NCBI Taxonomy" id="4232"/>
    <lineage>
        <taxon>Eukaryota</taxon>
        <taxon>Viridiplantae</taxon>
        <taxon>Streptophyta</taxon>
        <taxon>Embryophyta</taxon>
        <taxon>Tracheophyta</taxon>
        <taxon>Spermatophyta</taxon>
        <taxon>Magnoliopsida</taxon>
        <taxon>eudicotyledons</taxon>
        <taxon>Gunneridae</taxon>
        <taxon>Pentapetalae</taxon>
        <taxon>asterids</taxon>
        <taxon>campanulids</taxon>
        <taxon>Asterales</taxon>
        <taxon>Asteraceae</taxon>
        <taxon>Asteroideae</taxon>
        <taxon>Heliantheae alliance</taxon>
        <taxon>Heliantheae</taxon>
        <taxon>Helianthus</taxon>
    </lineage>
</organism>
<keyword evidence="2" id="KW-1185">Reference proteome</keyword>
<protein>
    <submittedName>
        <fullName evidence="1">Uncharacterized protein</fullName>
    </submittedName>
</protein>
<name>A0A251SDC7_HELAN</name>